<sequence>MWIAAESSGSSESISYSWAKPLPPPPQPTPALPPSDCAAIFPFPLLPSCETHDNRTVVTACGARTPRHFPGTSCPLPSRAAVTAVSLSRPGREEPSEPAAARGRLPFFLLPHAGHRPRAFACYSGGIWFSSTPAAPHHLLLRARSSRAMGGYDVMHLPLFFRHGRVSDGYMCVSPPDTRVLFPSLSLPGNITVDHRVLILMPTADSLQVPGIGYHHCPLLCFPQLQPLCSSCFPPTVHFPSLTHSHSAPCWLEQL</sequence>
<gene>
    <name evidence="2" type="ORF">CRENBAI_026806</name>
</gene>
<organism evidence="2 3">
    <name type="scientific">Crenichthys baileyi</name>
    <name type="common">White River springfish</name>
    <dbReference type="NCBI Taxonomy" id="28760"/>
    <lineage>
        <taxon>Eukaryota</taxon>
        <taxon>Metazoa</taxon>
        <taxon>Chordata</taxon>
        <taxon>Craniata</taxon>
        <taxon>Vertebrata</taxon>
        <taxon>Euteleostomi</taxon>
        <taxon>Actinopterygii</taxon>
        <taxon>Neopterygii</taxon>
        <taxon>Teleostei</taxon>
        <taxon>Neoteleostei</taxon>
        <taxon>Acanthomorphata</taxon>
        <taxon>Ovalentaria</taxon>
        <taxon>Atherinomorphae</taxon>
        <taxon>Cyprinodontiformes</taxon>
        <taxon>Goodeidae</taxon>
        <taxon>Crenichthys</taxon>
    </lineage>
</organism>
<feature type="compositionally biased region" description="Pro residues" evidence="1">
    <location>
        <begin position="21"/>
        <end position="33"/>
    </location>
</feature>
<evidence type="ECO:0000313" key="3">
    <source>
        <dbReference type="Proteomes" id="UP001311232"/>
    </source>
</evidence>
<name>A0AAV9QSN6_9TELE</name>
<proteinExistence type="predicted"/>
<dbReference type="EMBL" id="JAHHUM010002890">
    <property type="protein sequence ID" value="KAK5600329.1"/>
    <property type="molecule type" value="Genomic_DNA"/>
</dbReference>
<protein>
    <submittedName>
        <fullName evidence="2">Uncharacterized protein</fullName>
    </submittedName>
</protein>
<keyword evidence="3" id="KW-1185">Reference proteome</keyword>
<accession>A0AAV9QSN6</accession>
<comment type="caution">
    <text evidence="2">The sequence shown here is derived from an EMBL/GenBank/DDBJ whole genome shotgun (WGS) entry which is preliminary data.</text>
</comment>
<dbReference type="Proteomes" id="UP001311232">
    <property type="component" value="Unassembled WGS sequence"/>
</dbReference>
<dbReference type="AlphaFoldDB" id="A0AAV9QSN6"/>
<reference evidence="2 3" key="1">
    <citation type="submission" date="2021-06" db="EMBL/GenBank/DDBJ databases">
        <authorList>
            <person name="Palmer J.M."/>
        </authorList>
    </citation>
    <scope>NUCLEOTIDE SEQUENCE [LARGE SCALE GENOMIC DNA]</scope>
    <source>
        <strain evidence="2 3">MEX-2019</strain>
        <tissue evidence="2">Muscle</tissue>
    </source>
</reference>
<evidence type="ECO:0000256" key="1">
    <source>
        <dbReference type="SAM" id="MobiDB-lite"/>
    </source>
</evidence>
<feature type="compositionally biased region" description="Low complexity" evidence="1">
    <location>
        <begin position="1"/>
        <end position="17"/>
    </location>
</feature>
<evidence type="ECO:0000313" key="2">
    <source>
        <dbReference type="EMBL" id="KAK5600329.1"/>
    </source>
</evidence>
<feature type="region of interest" description="Disordered" evidence="1">
    <location>
        <begin position="1"/>
        <end position="33"/>
    </location>
</feature>